<keyword evidence="2" id="KW-1133">Transmembrane helix</keyword>
<accession>A0AA36ENX3</accession>
<evidence type="ECO:0000256" key="2">
    <source>
        <dbReference type="SAM" id="Phobius"/>
    </source>
</evidence>
<sequence>MSGGVGPNNDDVVREETKCEQKTPRSRRQTKSNFLRRIFSFQQLNSLALVVVLSASGMVAIEDFSFVVLSSFYMYFMSKVAFPTLSSAHNQSVFDDNNSLLILYCFLGAVIGLFLPVGYIFEGILEGDKEGIKAATPHVFLLASQLFLEGVAFSDGFSLPMRALVSVVYNSTRIYTVMSWVRSEISKVDDEHFHGSRRRLLIGRVLAIANMMYWSFNLFGFLLPFYLPRAFKRYYSDAKKIKDKDR</sequence>
<gene>
    <name evidence="4" type="ORF">LSALG_LOCUS40946</name>
</gene>
<protein>
    <recommendedName>
        <fullName evidence="3">DUF7733 domain-containing protein</fullName>
    </recommendedName>
</protein>
<keyword evidence="2" id="KW-0812">Transmembrane</keyword>
<name>A0AA36ENX3_LACSI</name>
<feature type="compositionally biased region" description="Basic and acidic residues" evidence="1">
    <location>
        <begin position="11"/>
        <end position="23"/>
    </location>
</feature>
<dbReference type="InterPro" id="IPR056635">
    <property type="entry name" value="DUF7733"/>
</dbReference>
<feature type="domain" description="DUF7733" evidence="3">
    <location>
        <begin position="39"/>
        <end position="235"/>
    </location>
</feature>
<keyword evidence="2" id="KW-0472">Membrane</keyword>
<dbReference type="Proteomes" id="UP001177003">
    <property type="component" value="Chromosome 9"/>
</dbReference>
<evidence type="ECO:0000313" key="5">
    <source>
        <dbReference type="Proteomes" id="UP001177003"/>
    </source>
</evidence>
<evidence type="ECO:0000259" key="3">
    <source>
        <dbReference type="Pfam" id="PF24867"/>
    </source>
</evidence>
<evidence type="ECO:0000256" key="1">
    <source>
        <dbReference type="SAM" id="MobiDB-lite"/>
    </source>
</evidence>
<feature type="transmembrane region" description="Helical" evidence="2">
    <location>
        <begin position="101"/>
        <end position="121"/>
    </location>
</feature>
<proteinExistence type="predicted"/>
<dbReference type="PANTHER" id="PTHR33829:SF1">
    <property type="entry name" value="TRANSMEMBRANE PROTEIN"/>
    <property type="match status" value="1"/>
</dbReference>
<reference evidence="4" key="1">
    <citation type="submission" date="2023-04" db="EMBL/GenBank/DDBJ databases">
        <authorList>
            <person name="Vijverberg K."/>
            <person name="Xiong W."/>
            <person name="Schranz E."/>
        </authorList>
    </citation>
    <scope>NUCLEOTIDE SEQUENCE</scope>
</reference>
<dbReference type="Pfam" id="PF24867">
    <property type="entry name" value="DUF7733"/>
    <property type="match status" value="1"/>
</dbReference>
<feature type="transmembrane region" description="Helical" evidence="2">
    <location>
        <begin position="46"/>
        <end position="76"/>
    </location>
</feature>
<dbReference type="AlphaFoldDB" id="A0AA36ENX3"/>
<evidence type="ECO:0000313" key="4">
    <source>
        <dbReference type="EMBL" id="CAI9302458.1"/>
    </source>
</evidence>
<organism evidence="4 5">
    <name type="scientific">Lactuca saligna</name>
    <name type="common">Willowleaf lettuce</name>
    <dbReference type="NCBI Taxonomy" id="75948"/>
    <lineage>
        <taxon>Eukaryota</taxon>
        <taxon>Viridiplantae</taxon>
        <taxon>Streptophyta</taxon>
        <taxon>Embryophyta</taxon>
        <taxon>Tracheophyta</taxon>
        <taxon>Spermatophyta</taxon>
        <taxon>Magnoliopsida</taxon>
        <taxon>eudicotyledons</taxon>
        <taxon>Gunneridae</taxon>
        <taxon>Pentapetalae</taxon>
        <taxon>asterids</taxon>
        <taxon>campanulids</taxon>
        <taxon>Asterales</taxon>
        <taxon>Asteraceae</taxon>
        <taxon>Cichorioideae</taxon>
        <taxon>Cichorieae</taxon>
        <taxon>Lactucinae</taxon>
        <taxon>Lactuca</taxon>
    </lineage>
</organism>
<dbReference type="EMBL" id="OX465085">
    <property type="protein sequence ID" value="CAI9302458.1"/>
    <property type="molecule type" value="Genomic_DNA"/>
</dbReference>
<feature type="region of interest" description="Disordered" evidence="1">
    <location>
        <begin position="1"/>
        <end position="28"/>
    </location>
</feature>
<feature type="transmembrane region" description="Helical" evidence="2">
    <location>
        <begin position="205"/>
        <end position="227"/>
    </location>
</feature>
<keyword evidence="5" id="KW-1185">Reference proteome</keyword>
<dbReference type="PANTHER" id="PTHR33829">
    <property type="entry name" value="OSJNBA0044M19.10 PROTEIN"/>
    <property type="match status" value="1"/>
</dbReference>